<proteinExistence type="inferred from homology"/>
<organism evidence="5">
    <name type="scientific">Alstonia mairei</name>
    <dbReference type="NCBI Taxonomy" id="2856451"/>
    <lineage>
        <taxon>Eukaryota</taxon>
        <taxon>Viridiplantae</taxon>
        <taxon>Streptophyta</taxon>
        <taxon>Embryophyta</taxon>
        <taxon>Tracheophyta</taxon>
        <taxon>Spermatophyta</taxon>
        <taxon>Magnoliopsida</taxon>
        <taxon>eudicotyledons</taxon>
        <taxon>Gunneridae</taxon>
        <taxon>Pentapetalae</taxon>
        <taxon>asterids</taxon>
        <taxon>lamiids</taxon>
        <taxon>Gentianales</taxon>
        <taxon>Apocynaceae</taxon>
        <taxon>Rauvolfioideae</taxon>
        <taxon>Alstonieae</taxon>
        <taxon>Alstonia</taxon>
    </lineage>
</organism>
<protein>
    <recommendedName>
        <fullName evidence="3">Uncharacterized protein ycf15</fullName>
    </recommendedName>
</protein>
<dbReference type="InterPro" id="IPR019645">
    <property type="entry name" value="Uncharacterised_Ycf15"/>
</dbReference>
<evidence type="ECO:0000256" key="3">
    <source>
        <dbReference type="ARBA" id="ARBA00017335"/>
    </source>
</evidence>
<dbReference type="Pfam" id="PF10705">
    <property type="entry name" value="Ycf15"/>
    <property type="match status" value="1"/>
</dbReference>
<reference evidence="5" key="1">
    <citation type="submission" date="2021-03" db="EMBL/GenBank/DDBJ databases">
        <authorList>
            <person name="Yuan Y."/>
        </authorList>
    </citation>
    <scope>NUCLEOTIDE SEQUENCE</scope>
</reference>
<dbReference type="EMBL" id="MW770447">
    <property type="protein sequence ID" value="QXL58582.1"/>
    <property type="molecule type" value="Genomic_DNA"/>
</dbReference>
<comment type="subcellular location">
    <subcellularLocation>
        <location evidence="1">Plastid</location>
    </subcellularLocation>
</comment>
<evidence type="ECO:0000256" key="2">
    <source>
        <dbReference type="ARBA" id="ARBA00009896"/>
    </source>
</evidence>
<dbReference type="GO" id="GO:0009536">
    <property type="term" value="C:plastid"/>
    <property type="evidence" value="ECO:0007669"/>
    <property type="project" value="UniProtKB-SubCell"/>
</dbReference>
<sequence>MKCKLDSCNGRKISHSLAGKICGHERGIKWMGGRVVETLVSSIFWTLAPWNNMLLLKHGRIEIVDQNTMYGWYELPKQEFLNSEQPVQIFTTKKYWILFSFG</sequence>
<geneLocation type="chloroplast" evidence="5"/>
<evidence type="ECO:0000313" key="5">
    <source>
        <dbReference type="EMBL" id="QXL58582.1"/>
    </source>
</evidence>
<keyword evidence="5" id="KW-0150">Chloroplast</keyword>
<evidence type="ECO:0000256" key="4">
    <source>
        <dbReference type="ARBA" id="ARBA00022640"/>
    </source>
</evidence>
<gene>
    <name evidence="5" type="primary">ycf15</name>
</gene>
<dbReference type="EMBL" id="MW770447">
    <property type="protein sequence ID" value="QXL58599.1"/>
    <property type="molecule type" value="Genomic_DNA"/>
</dbReference>
<dbReference type="AlphaFoldDB" id="A0A8F5I6F8"/>
<accession>A0A8F5I6F8</accession>
<name>A0A8F5I6F8_9GENT</name>
<comment type="similarity">
    <text evidence="2">Belongs to the ycf15 family.</text>
</comment>
<evidence type="ECO:0000256" key="1">
    <source>
        <dbReference type="ARBA" id="ARBA00004474"/>
    </source>
</evidence>
<keyword evidence="4 5" id="KW-0934">Plastid</keyword>